<dbReference type="SUPFAM" id="SSF111283">
    <property type="entry name" value="Putative modulator of DNA gyrase, PmbA/TldD"/>
    <property type="match status" value="1"/>
</dbReference>
<evidence type="ECO:0000259" key="6">
    <source>
        <dbReference type="Pfam" id="PF19289"/>
    </source>
</evidence>
<feature type="domain" description="Metalloprotease TldD/E C-terminal" evidence="6">
    <location>
        <begin position="289"/>
        <end position="523"/>
    </location>
</feature>
<comment type="caution">
    <text evidence="7">The sequence shown here is derived from an EMBL/GenBank/DDBJ whole genome shotgun (WGS) entry which is preliminary data.</text>
</comment>
<dbReference type="Pfam" id="PF01523">
    <property type="entry name" value="PmbA_TldD_1st"/>
    <property type="match status" value="1"/>
</dbReference>
<dbReference type="InterPro" id="IPR045569">
    <property type="entry name" value="Metalloprtase-TldD/E_C"/>
</dbReference>
<evidence type="ECO:0000256" key="1">
    <source>
        <dbReference type="ARBA" id="ARBA00005836"/>
    </source>
</evidence>
<dbReference type="Gene3D" id="3.30.2290.10">
    <property type="entry name" value="PmbA/TldD superfamily"/>
    <property type="match status" value="1"/>
</dbReference>
<evidence type="ECO:0000313" key="7">
    <source>
        <dbReference type="EMBL" id="RMQ85071.1"/>
    </source>
</evidence>
<name>A0A3M4Q3U6_9PSED</name>
<reference evidence="7 8" key="1">
    <citation type="submission" date="2018-08" db="EMBL/GenBank/DDBJ databases">
        <title>Recombination of ecologically and evolutionarily significant loci maintains genetic cohesion in the Pseudomonas syringae species complex.</title>
        <authorList>
            <person name="Dillon M."/>
            <person name="Thakur S."/>
            <person name="Almeida R.N.D."/>
            <person name="Weir B.S."/>
            <person name="Guttman D.S."/>
        </authorList>
    </citation>
    <scope>NUCLEOTIDE SEQUENCE [LARGE SCALE GENOMIC DNA]</scope>
    <source>
        <strain evidence="7 8">ICMP 11288</strain>
    </source>
</reference>
<dbReference type="InterPro" id="IPR035068">
    <property type="entry name" value="TldD/PmbA_N"/>
</dbReference>
<dbReference type="PANTHER" id="PTHR30624:SF10">
    <property type="entry name" value="CONSERVED PROTEIN"/>
    <property type="match status" value="1"/>
</dbReference>
<organism evidence="7 8">
    <name type="scientific">Pseudomonas salomonii</name>
    <dbReference type="NCBI Taxonomy" id="191391"/>
    <lineage>
        <taxon>Bacteria</taxon>
        <taxon>Pseudomonadati</taxon>
        <taxon>Pseudomonadota</taxon>
        <taxon>Gammaproteobacteria</taxon>
        <taxon>Pseudomonadales</taxon>
        <taxon>Pseudomonadaceae</taxon>
        <taxon>Pseudomonas</taxon>
    </lineage>
</organism>
<evidence type="ECO:0000256" key="2">
    <source>
        <dbReference type="ARBA" id="ARBA00022670"/>
    </source>
</evidence>
<dbReference type="InterPro" id="IPR036059">
    <property type="entry name" value="TldD/PmbA_sf"/>
</dbReference>
<evidence type="ECO:0000256" key="3">
    <source>
        <dbReference type="ARBA" id="ARBA00022801"/>
    </source>
</evidence>
<dbReference type="AlphaFoldDB" id="A0A3M4Q3U6"/>
<evidence type="ECO:0000256" key="4">
    <source>
        <dbReference type="ARBA" id="ARBA00023049"/>
    </source>
</evidence>
<dbReference type="InterPro" id="IPR002510">
    <property type="entry name" value="Metalloprtase-TldD/E_N"/>
</dbReference>
<accession>A0A3M4Q3U6</accession>
<evidence type="ECO:0000313" key="8">
    <source>
        <dbReference type="Proteomes" id="UP000277179"/>
    </source>
</evidence>
<protein>
    <recommendedName>
        <fullName evidence="9">TldD protein</fullName>
    </recommendedName>
</protein>
<dbReference type="InterPro" id="IPR051463">
    <property type="entry name" value="Peptidase_U62_metallo"/>
</dbReference>
<dbReference type="GO" id="GO:0005829">
    <property type="term" value="C:cytosol"/>
    <property type="evidence" value="ECO:0007669"/>
    <property type="project" value="TreeGrafter"/>
</dbReference>
<dbReference type="GO" id="GO:0006508">
    <property type="term" value="P:proteolysis"/>
    <property type="evidence" value="ECO:0007669"/>
    <property type="project" value="UniProtKB-KW"/>
</dbReference>
<dbReference type="Proteomes" id="UP000277179">
    <property type="component" value="Unassembled WGS sequence"/>
</dbReference>
<evidence type="ECO:0008006" key="9">
    <source>
        <dbReference type="Google" id="ProtNLM"/>
    </source>
</evidence>
<sequence length="528" mass="57505">LRGNASCDALRHDLQKRTQSVQGGIPTQSVGTITYASLWDCAALKEVPMFDAHPTLKQHFSALRTRAEFFSLRYVRESGQYLSVRKNVAEPPHLSHDEGAMLTVRLNGVEAYAATNDISLAGLQAALERAEQQARQISPHALLDLHQQQVSSDVADYLSPDLDQPFPSLSDCYQLLGDESASVPKDERLVSWEVSLGTTRVEQIYLNSAGAELRQAQRFVFPGLSVTAFDGNDSQTRTLGGTNFGQQGSANVIRRFGLAGAARTVADEALQLLLAPNTPNGPRDLLLMPDQMILQIHESIGHPLELDRILGDERNYAGTSFVKARDFGHLQYGSPLLNVTFDPDIPEQLASYGHDDDGTAASKQFLIRDGLLLKPLGGALSQFRANLPGVANSRACGWNRPPIDRMANLNIEAGDKTQAELISGIEHGILMSTNRSWSIDDARNKFQFGCEWGQLIENGELKGVVKNPNYRAISAQFWRNLSAVGDASTFQVLGTPNCGKGEPNQVIRVGHASPACVFSDIDVFGGDA</sequence>
<feature type="domain" description="Metalloprotease TldD/E N-terminal" evidence="5">
    <location>
        <begin position="72"/>
        <end position="134"/>
    </location>
</feature>
<keyword evidence="3" id="KW-0378">Hydrolase</keyword>
<dbReference type="Pfam" id="PF19289">
    <property type="entry name" value="PmbA_TldD_3rd"/>
    <property type="match status" value="1"/>
</dbReference>
<evidence type="ECO:0000259" key="5">
    <source>
        <dbReference type="Pfam" id="PF01523"/>
    </source>
</evidence>
<keyword evidence="2" id="KW-0645">Protease</keyword>
<proteinExistence type="inferred from homology"/>
<dbReference type="EMBL" id="RBRL01000331">
    <property type="protein sequence ID" value="RMQ85071.1"/>
    <property type="molecule type" value="Genomic_DNA"/>
</dbReference>
<comment type="similarity">
    <text evidence="1">Belongs to the peptidase U62 family.</text>
</comment>
<dbReference type="PANTHER" id="PTHR30624">
    <property type="entry name" value="UNCHARACTERIZED PROTEIN TLDD AND PMBA"/>
    <property type="match status" value="1"/>
</dbReference>
<gene>
    <name evidence="7" type="ORF">ALP97_100668</name>
</gene>
<feature type="non-terminal residue" evidence="7">
    <location>
        <position position="1"/>
    </location>
</feature>
<keyword evidence="4" id="KW-0482">Metalloprotease</keyword>
<dbReference type="GO" id="GO:0008237">
    <property type="term" value="F:metallopeptidase activity"/>
    <property type="evidence" value="ECO:0007669"/>
    <property type="project" value="UniProtKB-KW"/>
</dbReference>